<accession>A0A317ZND2</accession>
<keyword evidence="1" id="KW-0732">Signal</keyword>
<dbReference type="Gene3D" id="3.40.50.1110">
    <property type="entry name" value="SGNH hydrolase"/>
    <property type="match status" value="1"/>
</dbReference>
<evidence type="ECO:0000259" key="2">
    <source>
        <dbReference type="Pfam" id="PF13472"/>
    </source>
</evidence>
<dbReference type="RefSeq" id="WP_110129430.1">
    <property type="nucleotide sequence ID" value="NZ_QHJQ01000001.1"/>
</dbReference>
<feature type="domain" description="SGNH hydrolase-type esterase" evidence="2">
    <location>
        <begin position="35"/>
        <end position="207"/>
    </location>
</feature>
<dbReference type="InterPro" id="IPR036514">
    <property type="entry name" value="SGNH_hydro_sf"/>
</dbReference>
<dbReference type="PANTHER" id="PTHR30383:SF5">
    <property type="entry name" value="SGNH HYDROLASE-TYPE ESTERASE DOMAIN-CONTAINING PROTEIN"/>
    <property type="match status" value="1"/>
</dbReference>
<dbReference type="SUPFAM" id="SSF52266">
    <property type="entry name" value="SGNH hydrolase"/>
    <property type="match status" value="1"/>
</dbReference>
<dbReference type="AlphaFoldDB" id="A0A317ZND2"/>
<name>A0A317ZND2_9BACT</name>
<dbReference type="InterPro" id="IPR051532">
    <property type="entry name" value="Ester_Hydrolysis_Enzymes"/>
</dbReference>
<keyword evidence="4" id="KW-1185">Reference proteome</keyword>
<gene>
    <name evidence="3" type="ORF">DDZ13_00345</name>
</gene>
<feature type="signal peptide" evidence="1">
    <location>
        <begin position="1"/>
        <end position="24"/>
    </location>
</feature>
<sequence length="227" mass="24747">MKQRLLIAVLTAHLPLFLGSLASAETTKDPVRVACVGDSITFGAGIKDRKNNSYPVQLQAMLGDGYEVKNFGVSGATLLKQGNKPYWKLKAFDAACEFQPDLVIIKLGTNDSKPGNWKHADEFKENYTEMVETFQQLASKPEVVICRPVPVFATRWGINNKTVVEEVIPRIDAVAKATGVTLVDLYAPLEGKPDLVPDQVHPNAAGAGVIARTLQEVIESMNLKADK</sequence>
<feature type="chain" id="PRO_5016329781" evidence="1">
    <location>
        <begin position="25"/>
        <end position="227"/>
    </location>
</feature>
<evidence type="ECO:0000256" key="1">
    <source>
        <dbReference type="SAM" id="SignalP"/>
    </source>
</evidence>
<dbReference type="OrthoDB" id="9777593at2"/>
<dbReference type="Pfam" id="PF13472">
    <property type="entry name" value="Lipase_GDSL_2"/>
    <property type="match status" value="1"/>
</dbReference>
<dbReference type="InParanoid" id="A0A317ZND2"/>
<protein>
    <submittedName>
        <fullName evidence="3">Sialate O-acetylesterase</fullName>
    </submittedName>
</protein>
<reference evidence="3 4" key="1">
    <citation type="submission" date="2018-05" db="EMBL/GenBank/DDBJ databases">
        <title>Coraliomargarita sinensis sp. nov., isolated from a marine solar saltern.</title>
        <authorList>
            <person name="Zhou L.Y."/>
        </authorList>
    </citation>
    <scope>NUCLEOTIDE SEQUENCE [LARGE SCALE GENOMIC DNA]</scope>
    <source>
        <strain evidence="3 4">WN38</strain>
    </source>
</reference>
<comment type="caution">
    <text evidence="3">The sequence shown here is derived from an EMBL/GenBank/DDBJ whole genome shotgun (WGS) entry which is preliminary data.</text>
</comment>
<proteinExistence type="predicted"/>
<dbReference type="Proteomes" id="UP000247099">
    <property type="component" value="Unassembled WGS sequence"/>
</dbReference>
<organism evidence="3 4">
    <name type="scientific">Coraliomargarita sinensis</name>
    <dbReference type="NCBI Taxonomy" id="2174842"/>
    <lineage>
        <taxon>Bacteria</taxon>
        <taxon>Pseudomonadati</taxon>
        <taxon>Verrucomicrobiota</taxon>
        <taxon>Opitutia</taxon>
        <taxon>Puniceicoccales</taxon>
        <taxon>Coraliomargaritaceae</taxon>
        <taxon>Coraliomargarita</taxon>
    </lineage>
</organism>
<dbReference type="EMBL" id="QHJQ01000001">
    <property type="protein sequence ID" value="PXA05349.1"/>
    <property type="molecule type" value="Genomic_DNA"/>
</dbReference>
<dbReference type="InterPro" id="IPR013830">
    <property type="entry name" value="SGNH_hydro"/>
</dbReference>
<dbReference type="GO" id="GO:0004622">
    <property type="term" value="F:phosphatidylcholine lysophospholipase activity"/>
    <property type="evidence" value="ECO:0007669"/>
    <property type="project" value="TreeGrafter"/>
</dbReference>
<evidence type="ECO:0000313" key="4">
    <source>
        <dbReference type="Proteomes" id="UP000247099"/>
    </source>
</evidence>
<dbReference type="PANTHER" id="PTHR30383">
    <property type="entry name" value="THIOESTERASE 1/PROTEASE 1/LYSOPHOSPHOLIPASE L1"/>
    <property type="match status" value="1"/>
</dbReference>
<evidence type="ECO:0000313" key="3">
    <source>
        <dbReference type="EMBL" id="PXA05349.1"/>
    </source>
</evidence>